<evidence type="ECO:0000313" key="3">
    <source>
        <dbReference type="Proteomes" id="UP001416393"/>
    </source>
</evidence>
<protein>
    <submittedName>
        <fullName evidence="2">FkbM family methyltransferase</fullName>
    </submittedName>
</protein>
<keyword evidence="3" id="KW-1185">Reference proteome</keyword>
<dbReference type="PANTHER" id="PTHR34203">
    <property type="entry name" value="METHYLTRANSFERASE, FKBM FAMILY PROTEIN"/>
    <property type="match status" value="1"/>
</dbReference>
<evidence type="ECO:0000313" key="2">
    <source>
        <dbReference type="EMBL" id="MEN3323021.1"/>
    </source>
</evidence>
<accession>A0ABV0A8Y6</accession>
<dbReference type="Gene3D" id="3.40.50.150">
    <property type="entry name" value="Vaccinia Virus protein VP39"/>
    <property type="match status" value="1"/>
</dbReference>
<dbReference type="RefSeq" id="WP_346240586.1">
    <property type="nucleotide sequence ID" value="NZ_JAZHYP010000002.1"/>
</dbReference>
<proteinExistence type="predicted"/>
<dbReference type="PANTHER" id="PTHR34203:SF15">
    <property type="entry name" value="SLL1173 PROTEIN"/>
    <property type="match status" value="1"/>
</dbReference>
<feature type="domain" description="Methyltransferase FkbM" evidence="1">
    <location>
        <begin position="94"/>
        <end position="261"/>
    </location>
</feature>
<sequence length="305" mass="35140">MTIVQYIYKIIYQQHINYLLRNLNYILKNILFNKIKIPPSGIIDIKTDSGKIKLATNQTSYLTQLLYWNGYKNFEYSEIFENLSKNKSIDTFLDIGSNIGYYSLIACKSNQKIKAYAFEPAIGPKHYLQKNIILNNLEENIIPIDLALSDTTGLIDFYEVESLKYKKLKYNLAGEGNAGTKTTSRNFIKNTVKATTLAKFVETEKINKIDLIKIDTEGTEIDILNSGIEVIKAFEPIVICETLFNTIENELDDFFNELDFDFFNHTANGLEKVSSIKRETDNGVRNCFFVPKSKLHLIQNFIHKY</sequence>
<comment type="caution">
    <text evidence="2">The sequence shown here is derived from an EMBL/GenBank/DDBJ whole genome shotgun (WGS) entry which is preliminary data.</text>
</comment>
<dbReference type="EMBL" id="JAZHYP010000002">
    <property type="protein sequence ID" value="MEN3323021.1"/>
    <property type="molecule type" value="Genomic_DNA"/>
</dbReference>
<dbReference type="InterPro" id="IPR052514">
    <property type="entry name" value="SAM-dependent_MTase"/>
</dbReference>
<dbReference type="InterPro" id="IPR006342">
    <property type="entry name" value="FkbM_mtfrase"/>
</dbReference>
<dbReference type="InterPro" id="IPR029063">
    <property type="entry name" value="SAM-dependent_MTases_sf"/>
</dbReference>
<dbReference type="GO" id="GO:0032259">
    <property type="term" value="P:methylation"/>
    <property type="evidence" value="ECO:0007669"/>
    <property type="project" value="UniProtKB-KW"/>
</dbReference>
<gene>
    <name evidence="2" type="ORF">VP395_04730</name>
</gene>
<keyword evidence="2" id="KW-0808">Transferase</keyword>
<dbReference type="Proteomes" id="UP001416393">
    <property type="component" value="Unassembled WGS sequence"/>
</dbReference>
<organism evidence="2 3">
    <name type="scientific">Mariniflexile soesokkakense</name>
    <dbReference type="NCBI Taxonomy" id="1343160"/>
    <lineage>
        <taxon>Bacteria</taxon>
        <taxon>Pseudomonadati</taxon>
        <taxon>Bacteroidota</taxon>
        <taxon>Flavobacteriia</taxon>
        <taxon>Flavobacteriales</taxon>
        <taxon>Flavobacteriaceae</taxon>
        <taxon>Mariniflexile</taxon>
    </lineage>
</organism>
<dbReference type="NCBIfam" id="TIGR01444">
    <property type="entry name" value="fkbM_fam"/>
    <property type="match status" value="1"/>
</dbReference>
<dbReference type="GO" id="GO:0008168">
    <property type="term" value="F:methyltransferase activity"/>
    <property type="evidence" value="ECO:0007669"/>
    <property type="project" value="UniProtKB-KW"/>
</dbReference>
<name>A0ABV0A8Y6_9FLAO</name>
<keyword evidence="2" id="KW-0489">Methyltransferase</keyword>
<dbReference type="Pfam" id="PF05050">
    <property type="entry name" value="Methyltransf_21"/>
    <property type="match status" value="1"/>
</dbReference>
<evidence type="ECO:0000259" key="1">
    <source>
        <dbReference type="Pfam" id="PF05050"/>
    </source>
</evidence>
<reference evidence="2 3" key="1">
    <citation type="submission" date="2024-01" db="EMBL/GenBank/DDBJ databases">
        <title>Mariniflexile litorale sp. nov., isolated from the shallow sediments of the Sea of Japan.</title>
        <authorList>
            <person name="Romanenko L."/>
            <person name="Bystritskaya E."/>
            <person name="Isaeva M."/>
        </authorList>
    </citation>
    <scope>NUCLEOTIDE SEQUENCE [LARGE SCALE GENOMIC DNA]</scope>
    <source>
        <strain evidence="2 3">KCTC 32427</strain>
    </source>
</reference>
<dbReference type="SUPFAM" id="SSF53335">
    <property type="entry name" value="S-adenosyl-L-methionine-dependent methyltransferases"/>
    <property type="match status" value="1"/>
</dbReference>